<name>A0ABT8J4M2_9BACL</name>
<protein>
    <submittedName>
        <fullName evidence="1">Uncharacterized protein</fullName>
    </submittedName>
</protein>
<dbReference type="EMBL" id="JAROCD010000001">
    <property type="protein sequence ID" value="MDN4600018.1"/>
    <property type="molecule type" value="Genomic_DNA"/>
</dbReference>
<proteinExistence type="predicted"/>
<comment type="caution">
    <text evidence="1">The sequence shown here is derived from an EMBL/GenBank/DDBJ whole genome shotgun (WGS) entry which is preliminary data.</text>
</comment>
<dbReference type="Gene3D" id="1.10.8.200">
    <property type="entry name" value="Replisome organizer (g39p helicase loader/inhibitor protein)"/>
    <property type="match status" value="1"/>
</dbReference>
<reference evidence="1" key="1">
    <citation type="submission" date="2023-03" db="EMBL/GenBank/DDBJ databases">
        <title>MT1 and MT2 Draft Genomes of Novel Species.</title>
        <authorList>
            <person name="Venkateswaran K."/>
        </authorList>
    </citation>
    <scope>NUCLEOTIDE SEQUENCE</scope>
    <source>
        <strain evidence="1">F6_3S_P_1C</strain>
    </source>
</reference>
<dbReference type="Proteomes" id="UP001174205">
    <property type="component" value="Unassembled WGS sequence"/>
</dbReference>
<sequence>MELTDEMVTLWERMLHDVPFSQAEQNLSYHIKTSHFPPAISQIYGNPAASNIDRLRAETQERFALMESWEKSAVPLLKDGEPVE</sequence>
<accession>A0ABT8J4M2</accession>
<evidence type="ECO:0000313" key="1">
    <source>
        <dbReference type="EMBL" id="MDN4600018.1"/>
    </source>
</evidence>
<organism evidence="1 2">
    <name type="scientific">Paenibacillus vandeheii</name>
    <dbReference type="NCBI Taxonomy" id="3035917"/>
    <lineage>
        <taxon>Bacteria</taxon>
        <taxon>Bacillati</taxon>
        <taxon>Bacillota</taxon>
        <taxon>Bacilli</taxon>
        <taxon>Bacillales</taxon>
        <taxon>Paenibacillaceae</taxon>
        <taxon>Paenibacillus</taxon>
    </lineage>
</organism>
<gene>
    <name evidence="1" type="ORF">P5G61_02170</name>
</gene>
<evidence type="ECO:0000313" key="2">
    <source>
        <dbReference type="Proteomes" id="UP001174205"/>
    </source>
</evidence>
<keyword evidence="2" id="KW-1185">Reference proteome</keyword>
<dbReference type="RefSeq" id="WP_301243977.1">
    <property type="nucleotide sequence ID" value="NZ_JAROCD010000001.1"/>
</dbReference>